<dbReference type="SUPFAM" id="SSF55486">
    <property type="entry name" value="Metalloproteases ('zincins'), catalytic domain"/>
    <property type="match status" value="1"/>
</dbReference>
<feature type="domain" description="Peptidase metallopeptidase" evidence="4">
    <location>
        <begin position="204"/>
        <end position="349"/>
    </location>
</feature>
<feature type="signal peptide" evidence="3">
    <location>
        <begin position="1"/>
        <end position="19"/>
    </location>
</feature>
<dbReference type="AlphaFoldDB" id="A0A8S4EWP7"/>
<dbReference type="GO" id="GO:0004222">
    <property type="term" value="F:metalloendopeptidase activity"/>
    <property type="evidence" value="ECO:0007669"/>
    <property type="project" value="InterPro"/>
</dbReference>
<dbReference type="InterPro" id="IPR006026">
    <property type="entry name" value="Peptidase_Metallo"/>
</dbReference>
<accession>A0A8S4EWP7</accession>
<proteinExistence type="predicted"/>
<comment type="caution">
    <text evidence="5">The sequence shown here is derived from an EMBL/GenBank/DDBJ whole genome shotgun (WGS) entry which is preliminary data.</text>
</comment>
<dbReference type="GO" id="GO:0006508">
    <property type="term" value="P:proteolysis"/>
    <property type="evidence" value="ECO:0007669"/>
    <property type="project" value="InterPro"/>
</dbReference>
<evidence type="ECO:0000256" key="1">
    <source>
        <dbReference type="ARBA" id="ARBA00001947"/>
    </source>
</evidence>
<keyword evidence="3" id="KW-0732">Signal</keyword>
<dbReference type="InterPro" id="IPR024079">
    <property type="entry name" value="MetalloPept_cat_dom_sf"/>
</dbReference>
<feature type="chain" id="PRO_5035929276" evidence="3">
    <location>
        <begin position="20"/>
        <end position="576"/>
    </location>
</feature>
<feature type="compositionally biased region" description="Polar residues" evidence="2">
    <location>
        <begin position="554"/>
        <end position="576"/>
    </location>
</feature>
<dbReference type="GO" id="GO:0008270">
    <property type="term" value="F:zinc ion binding"/>
    <property type="evidence" value="ECO:0007669"/>
    <property type="project" value="InterPro"/>
</dbReference>
<dbReference type="Gene3D" id="3.40.390.10">
    <property type="entry name" value="Collagenase (Catalytic Domain)"/>
    <property type="match status" value="1"/>
</dbReference>
<evidence type="ECO:0000256" key="2">
    <source>
        <dbReference type="SAM" id="MobiDB-lite"/>
    </source>
</evidence>
<protein>
    <submittedName>
        <fullName evidence="5">(diamondback moth) hypothetical protein</fullName>
    </submittedName>
</protein>
<dbReference type="PANTHER" id="PTHR10127">
    <property type="entry name" value="DISCOIDIN, CUB, EGF, LAMININ , AND ZINC METALLOPROTEASE DOMAIN CONTAINING"/>
    <property type="match status" value="1"/>
</dbReference>
<gene>
    <name evidence="5" type="ORF">PLXY2_LOCUS6997</name>
</gene>
<comment type="cofactor">
    <cofactor evidence="1">
        <name>Zn(2+)</name>
        <dbReference type="ChEBI" id="CHEBI:29105"/>
    </cofactor>
</comment>
<dbReference type="Pfam" id="PF01400">
    <property type="entry name" value="Astacin"/>
    <property type="match status" value="1"/>
</dbReference>
<dbReference type="PANTHER" id="PTHR10127:SF850">
    <property type="entry name" value="METALLOENDOPEPTIDASE"/>
    <property type="match status" value="1"/>
</dbReference>
<dbReference type="EMBL" id="CAJHNJ030000023">
    <property type="protein sequence ID" value="CAG9119963.1"/>
    <property type="molecule type" value="Genomic_DNA"/>
</dbReference>
<dbReference type="InterPro" id="IPR001506">
    <property type="entry name" value="Peptidase_M12A"/>
</dbReference>
<name>A0A8S4EWP7_PLUXY</name>
<evidence type="ECO:0000313" key="5">
    <source>
        <dbReference type="EMBL" id="CAG9119963.1"/>
    </source>
</evidence>
<evidence type="ECO:0000313" key="6">
    <source>
        <dbReference type="Proteomes" id="UP000653454"/>
    </source>
</evidence>
<organism evidence="5 6">
    <name type="scientific">Plutella xylostella</name>
    <name type="common">Diamondback moth</name>
    <name type="synonym">Plutella maculipennis</name>
    <dbReference type="NCBI Taxonomy" id="51655"/>
    <lineage>
        <taxon>Eukaryota</taxon>
        <taxon>Metazoa</taxon>
        <taxon>Ecdysozoa</taxon>
        <taxon>Arthropoda</taxon>
        <taxon>Hexapoda</taxon>
        <taxon>Insecta</taxon>
        <taxon>Pterygota</taxon>
        <taxon>Neoptera</taxon>
        <taxon>Endopterygota</taxon>
        <taxon>Lepidoptera</taxon>
        <taxon>Glossata</taxon>
        <taxon>Ditrysia</taxon>
        <taxon>Yponomeutoidea</taxon>
        <taxon>Plutellidae</taxon>
        <taxon>Plutella</taxon>
    </lineage>
</organism>
<evidence type="ECO:0000256" key="3">
    <source>
        <dbReference type="SAM" id="SignalP"/>
    </source>
</evidence>
<dbReference type="SMART" id="SM00235">
    <property type="entry name" value="ZnMc"/>
    <property type="match status" value="1"/>
</dbReference>
<keyword evidence="6" id="KW-1185">Reference proteome</keyword>
<feature type="region of interest" description="Disordered" evidence="2">
    <location>
        <begin position="527"/>
        <end position="576"/>
    </location>
</feature>
<reference evidence="5" key="1">
    <citation type="submission" date="2020-11" db="EMBL/GenBank/DDBJ databases">
        <authorList>
            <person name="Whiteford S."/>
        </authorList>
    </citation>
    <scope>NUCLEOTIDE SEQUENCE</scope>
</reference>
<sequence>MYKTVAFLLVFATQKYVFAQLWSKGVVHFTINKKDYDLHSQDIILSTLAQIEQEICVKFFNSPFNYNATSAEKILFITNERKKKSCDPEAFDFNGSVVDMTVGYKCVNQADIARIVVDMLRASIGTALDAESDKLAKKYQPRAATPAPPNLLSAADRNYINAHYAAECARLTHRGLDPSYRRGLDMTDIAAPEQLSADNARYYQDKVWPLGIVMYGIADDVRNTPDHKTLERAMSQLELASSCLIFTEIEGARNLLWFGREGEDVPHFGFVKGNQSLKLSSFTHGAPGHAAHALSLLLRALGAPAASNRPDRDNYVTVNWKYVEKGKEHLLETLPEASWLRQFPYDFKSATHAPANYMCGDACRLGEQTVVPLQFPYDFKSATHAPANYMCGDACRLGEETVVPLQYLLAASVPLRLQETHAPANYMCGAACRLGEQTVVPLQFPYDFKSATHAPANYMCGDACRLGEQTVVPLQDKLWYRTLSMGQTTELSDIDQAILDALYLRECQKRTVSPSVAAASPVEAFEEDNAALVEDGGESQNDAVTVDEAIDNSGPDQDNQTTDNTQPEETTISTDT</sequence>
<evidence type="ECO:0000259" key="4">
    <source>
        <dbReference type="SMART" id="SM00235"/>
    </source>
</evidence>
<dbReference type="Proteomes" id="UP000653454">
    <property type="component" value="Unassembled WGS sequence"/>
</dbReference>